<feature type="domain" description="Histidine kinase" evidence="12">
    <location>
        <begin position="282"/>
        <end position="513"/>
    </location>
</feature>
<dbReference type="PROSITE" id="PS50112">
    <property type="entry name" value="PAS"/>
    <property type="match status" value="2"/>
</dbReference>
<feature type="domain" description="PAS" evidence="14">
    <location>
        <begin position="12"/>
        <end position="58"/>
    </location>
</feature>
<comment type="catalytic activity">
    <reaction evidence="1">
        <text>ATP + protein L-histidine = ADP + protein N-phospho-L-histidine.</text>
        <dbReference type="EC" id="2.7.13.3"/>
    </reaction>
</comment>
<dbReference type="SMART" id="SM00387">
    <property type="entry name" value="HATPase_c"/>
    <property type="match status" value="1"/>
</dbReference>
<keyword evidence="9" id="KW-0902">Two-component regulatory system</keyword>
<dbReference type="CDD" id="cd00082">
    <property type="entry name" value="HisKA"/>
    <property type="match status" value="1"/>
</dbReference>
<evidence type="ECO:0000256" key="11">
    <source>
        <dbReference type="SAM" id="Coils"/>
    </source>
</evidence>
<dbReference type="PROSITE" id="PS50110">
    <property type="entry name" value="RESPONSE_REGULATORY"/>
    <property type="match status" value="1"/>
</dbReference>
<dbReference type="PANTHER" id="PTHR43065:SF42">
    <property type="entry name" value="TWO-COMPONENT SENSOR PPRA"/>
    <property type="match status" value="1"/>
</dbReference>
<dbReference type="Pfam" id="PF00072">
    <property type="entry name" value="Response_reg"/>
    <property type="match status" value="1"/>
</dbReference>
<keyword evidence="17" id="KW-1185">Reference proteome</keyword>
<dbReference type="SMART" id="SM00448">
    <property type="entry name" value="REC"/>
    <property type="match status" value="1"/>
</dbReference>
<keyword evidence="4 10" id="KW-0597">Phosphoprotein</keyword>
<dbReference type="InterPro" id="IPR035965">
    <property type="entry name" value="PAS-like_dom_sf"/>
</dbReference>
<dbReference type="SUPFAM" id="SSF55874">
    <property type="entry name" value="ATPase domain of HSP90 chaperone/DNA topoisomerase II/histidine kinase"/>
    <property type="match status" value="1"/>
</dbReference>
<dbReference type="PRINTS" id="PR00344">
    <property type="entry name" value="BCTRLSENSOR"/>
</dbReference>
<dbReference type="InterPro" id="IPR005467">
    <property type="entry name" value="His_kinase_dom"/>
</dbReference>
<feature type="domain" description="PAC" evidence="15">
    <location>
        <begin position="82"/>
        <end position="132"/>
    </location>
</feature>
<dbReference type="SUPFAM" id="SSF47384">
    <property type="entry name" value="Homodimeric domain of signal transducing histidine kinase"/>
    <property type="match status" value="1"/>
</dbReference>
<dbReference type="Pfam" id="PF00989">
    <property type="entry name" value="PAS"/>
    <property type="match status" value="1"/>
</dbReference>
<evidence type="ECO:0000259" key="14">
    <source>
        <dbReference type="PROSITE" id="PS50112"/>
    </source>
</evidence>
<dbReference type="InterPro" id="IPR004358">
    <property type="entry name" value="Sig_transdc_His_kin-like_C"/>
</dbReference>
<dbReference type="PROSITE" id="PS50113">
    <property type="entry name" value="PAC"/>
    <property type="match status" value="2"/>
</dbReference>
<dbReference type="InterPro" id="IPR003661">
    <property type="entry name" value="HisK_dim/P_dom"/>
</dbReference>
<dbReference type="SUPFAM" id="SSF52172">
    <property type="entry name" value="CheY-like"/>
    <property type="match status" value="1"/>
</dbReference>
<dbReference type="CDD" id="cd00130">
    <property type="entry name" value="PAS"/>
    <property type="match status" value="2"/>
</dbReference>
<feature type="domain" description="Response regulatory" evidence="13">
    <location>
        <begin position="533"/>
        <end position="649"/>
    </location>
</feature>
<evidence type="ECO:0000256" key="9">
    <source>
        <dbReference type="ARBA" id="ARBA00023012"/>
    </source>
</evidence>
<keyword evidence="8" id="KW-0067">ATP-binding</keyword>
<dbReference type="PROSITE" id="PS50109">
    <property type="entry name" value="HIS_KIN"/>
    <property type="match status" value="1"/>
</dbReference>
<dbReference type="RefSeq" id="WP_071064063.1">
    <property type="nucleotide sequence ID" value="NZ_MAXA01000215.1"/>
</dbReference>
<evidence type="ECO:0000256" key="8">
    <source>
        <dbReference type="ARBA" id="ARBA00022840"/>
    </source>
</evidence>
<dbReference type="GO" id="GO:0005524">
    <property type="term" value="F:ATP binding"/>
    <property type="evidence" value="ECO:0007669"/>
    <property type="project" value="UniProtKB-KW"/>
</dbReference>
<dbReference type="InterPro" id="IPR000700">
    <property type="entry name" value="PAS-assoc_C"/>
</dbReference>
<comment type="subcellular location">
    <subcellularLocation>
        <location evidence="2">Cell membrane</location>
    </subcellularLocation>
</comment>
<dbReference type="InterPro" id="IPR036890">
    <property type="entry name" value="HATPase_C_sf"/>
</dbReference>
<dbReference type="GO" id="GO:0005886">
    <property type="term" value="C:plasma membrane"/>
    <property type="evidence" value="ECO:0007669"/>
    <property type="project" value="UniProtKB-SubCell"/>
</dbReference>
<dbReference type="SUPFAM" id="SSF55785">
    <property type="entry name" value="PYP-like sensor domain (PAS domain)"/>
    <property type="match status" value="2"/>
</dbReference>
<evidence type="ECO:0000256" key="4">
    <source>
        <dbReference type="ARBA" id="ARBA00022553"/>
    </source>
</evidence>
<dbReference type="Gene3D" id="3.40.50.2300">
    <property type="match status" value="1"/>
</dbReference>
<proteinExistence type="predicted"/>
<dbReference type="InterPro" id="IPR011006">
    <property type="entry name" value="CheY-like_superfamily"/>
</dbReference>
<keyword evidence="7 16" id="KW-0418">Kinase</keyword>
<dbReference type="OrthoDB" id="9764154at2"/>
<dbReference type="EMBL" id="MAXA01000215">
    <property type="protein sequence ID" value="OHV27961.1"/>
    <property type="molecule type" value="Genomic_DNA"/>
</dbReference>
<reference evidence="17" key="1">
    <citation type="submission" date="2016-07" db="EMBL/GenBank/DDBJ databases">
        <title>Frankia sp. NRRL B-16219 Genome sequencing.</title>
        <authorList>
            <person name="Ghodhbane-Gtari F."/>
            <person name="Swanson E."/>
            <person name="Gueddou A."/>
            <person name="Louati M."/>
            <person name="Nouioui I."/>
            <person name="Hezbri K."/>
            <person name="Abebe-Akele F."/>
            <person name="Simpson S."/>
            <person name="Morris K."/>
            <person name="Thomas K."/>
            <person name="Gtari M."/>
            <person name="Tisa L.S."/>
        </authorList>
    </citation>
    <scope>NUCLEOTIDE SEQUENCE [LARGE SCALE GENOMIC DNA]</scope>
    <source>
        <strain evidence="17">NRRL B-16219</strain>
    </source>
</reference>
<feature type="coiled-coil region" evidence="11">
    <location>
        <begin position="242"/>
        <end position="273"/>
    </location>
</feature>
<sequence>MAGYADVPPGSLLDAAPDAIVGVRPDGRIALVNAQAERLFGYDRDELVGQPMEILVPEALRGAHPARRGAYLSDPRPRPMGAGVELAARRRDGTEFPAEISLSAVQTAEGIFVTAAIRDVTSRKRAEAMFRGLLEAAPDAIVGVRPDGRIALVNAQAERLFGYDRDELVGQPMEILVPESVRHLHPRHRTRYFDDPRPRPMGAGMQLAARRRDGTEFPAEISLSALETEDGLLVSAAIRDVTDRLEAQAERERLRAQAERERLEVQLHQSQRLESLGQLAGGVAHDFNNLLAVIINYTAFVGEVVGTAARDQGGRWESARRDIEQVQRAADRAAQLTHQLLAFGRREVVQPRPLDLNGVVHDMEQLLRRTLGEHVELRTSAHPGLWTVLADVGQIEQVLVNLAVNARDAMPGGGTLTIDTSNVSIDDEAAAARPGLRGGRFVHLRVSDSGTGMSPEVAARAFEPFFTTKTKGEGSGLGLATVYGIVTQAGGHVEILSTVNVGTTVSALLPAVDGAVPAAEEQLADGELFGGETIMVVEDEPAMRELTRRILARNGYQVIIAASGPEAISLASTTREEIHLLLTDVVMPQLLGSEVAERIRQQRRDLRVLYMSGYAQPVLAQNGTLAPGLALLTKPFSERVLLSKVREALDAPGGPFPPLGAPPWPRDN</sequence>
<evidence type="ECO:0000256" key="7">
    <source>
        <dbReference type="ARBA" id="ARBA00022777"/>
    </source>
</evidence>
<evidence type="ECO:0000259" key="12">
    <source>
        <dbReference type="PROSITE" id="PS50109"/>
    </source>
</evidence>
<dbReference type="Gene3D" id="1.10.287.130">
    <property type="match status" value="1"/>
</dbReference>
<evidence type="ECO:0000259" key="15">
    <source>
        <dbReference type="PROSITE" id="PS50113"/>
    </source>
</evidence>
<dbReference type="Pfam" id="PF13426">
    <property type="entry name" value="PAS_9"/>
    <property type="match status" value="1"/>
</dbReference>
<dbReference type="InterPro" id="IPR036097">
    <property type="entry name" value="HisK_dim/P_sf"/>
</dbReference>
<dbReference type="GO" id="GO:0000155">
    <property type="term" value="F:phosphorelay sensor kinase activity"/>
    <property type="evidence" value="ECO:0007669"/>
    <property type="project" value="InterPro"/>
</dbReference>
<dbReference type="AlphaFoldDB" id="A0A1S1Q387"/>
<name>A0A1S1Q387_9ACTN</name>
<evidence type="ECO:0000256" key="10">
    <source>
        <dbReference type="PROSITE-ProRule" id="PRU00169"/>
    </source>
</evidence>
<gene>
    <name evidence="16" type="ORF">BBK14_18535</name>
</gene>
<dbReference type="PANTHER" id="PTHR43065">
    <property type="entry name" value="SENSOR HISTIDINE KINASE"/>
    <property type="match status" value="1"/>
</dbReference>
<dbReference type="EC" id="2.7.13.3" evidence="3"/>
<evidence type="ECO:0000256" key="1">
    <source>
        <dbReference type="ARBA" id="ARBA00000085"/>
    </source>
</evidence>
<dbReference type="InterPro" id="IPR001789">
    <property type="entry name" value="Sig_transdc_resp-reg_receiver"/>
</dbReference>
<dbReference type="NCBIfam" id="TIGR00229">
    <property type="entry name" value="sensory_box"/>
    <property type="match status" value="2"/>
</dbReference>
<comment type="caution">
    <text evidence="16">The sequence shown here is derived from an EMBL/GenBank/DDBJ whole genome shotgun (WGS) entry which is preliminary data.</text>
</comment>
<feature type="modified residue" description="4-aspartylphosphate" evidence="10">
    <location>
        <position position="584"/>
    </location>
</feature>
<protein>
    <recommendedName>
        <fullName evidence="3">histidine kinase</fullName>
        <ecNumber evidence="3">2.7.13.3</ecNumber>
    </recommendedName>
</protein>
<keyword evidence="5" id="KW-0808">Transferase</keyword>
<dbReference type="GO" id="GO:0006355">
    <property type="term" value="P:regulation of DNA-templated transcription"/>
    <property type="evidence" value="ECO:0007669"/>
    <property type="project" value="InterPro"/>
</dbReference>
<evidence type="ECO:0000256" key="6">
    <source>
        <dbReference type="ARBA" id="ARBA00022741"/>
    </source>
</evidence>
<organism evidence="16 17">
    <name type="scientific">Parafrankia soli</name>
    <dbReference type="NCBI Taxonomy" id="2599596"/>
    <lineage>
        <taxon>Bacteria</taxon>
        <taxon>Bacillati</taxon>
        <taxon>Actinomycetota</taxon>
        <taxon>Actinomycetes</taxon>
        <taxon>Frankiales</taxon>
        <taxon>Frankiaceae</taxon>
        <taxon>Parafrankia</taxon>
    </lineage>
</organism>
<dbReference type="SMART" id="SM00091">
    <property type="entry name" value="PAS"/>
    <property type="match status" value="2"/>
</dbReference>
<dbReference type="Gene3D" id="3.30.450.20">
    <property type="entry name" value="PAS domain"/>
    <property type="match status" value="2"/>
</dbReference>
<evidence type="ECO:0000313" key="16">
    <source>
        <dbReference type="EMBL" id="OHV27961.1"/>
    </source>
</evidence>
<evidence type="ECO:0000256" key="2">
    <source>
        <dbReference type="ARBA" id="ARBA00004236"/>
    </source>
</evidence>
<dbReference type="SMART" id="SM00388">
    <property type="entry name" value="HisKA"/>
    <property type="match status" value="1"/>
</dbReference>
<feature type="domain" description="PAC" evidence="15">
    <location>
        <begin position="203"/>
        <end position="253"/>
    </location>
</feature>
<dbReference type="Pfam" id="PF02518">
    <property type="entry name" value="HATPase_c"/>
    <property type="match status" value="1"/>
</dbReference>
<feature type="domain" description="PAS" evidence="14">
    <location>
        <begin position="126"/>
        <end position="180"/>
    </location>
</feature>
<dbReference type="Gene3D" id="3.30.565.10">
    <property type="entry name" value="Histidine kinase-like ATPase, C-terminal domain"/>
    <property type="match status" value="1"/>
</dbReference>
<keyword evidence="11" id="KW-0175">Coiled coil</keyword>
<dbReference type="Proteomes" id="UP000179769">
    <property type="component" value="Unassembled WGS sequence"/>
</dbReference>
<dbReference type="InterPro" id="IPR013767">
    <property type="entry name" value="PAS_fold"/>
</dbReference>
<evidence type="ECO:0000256" key="3">
    <source>
        <dbReference type="ARBA" id="ARBA00012438"/>
    </source>
</evidence>
<dbReference type="InterPro" id="IPR000014">
    <property type="entry name" value="PAS"/>
</dbReference>
<evidence type="ECO:0000259" key="13">
    <source>
        <dbReference type="PROSITE" id="PS50110"/>
    </source>
</evidence>
<dbReference type="InterPro" id="IPR003594">
    <property type="entry name" value="HATPase_dom"/>
</dbReference>
<evidence type="ECO:0000256" key="5">
    <source>
        <dbReference type="ARBA" id="ARBA00022679"/>
    </source>
</evidence>
<evidence type="ECO:0000313" key="17">
    <source>
        <dbReference type="Proteomes" id="UP000179769"/>
    </source>
</evidence>
<keyword evidence="6" id="KW-0547">Nucleotide-binding</keyword>
<accession>A0A1S1Q387</accession>